<reference evidence="3" key="1">
    <citation type="submission" date="2023-08" db="EMBL/GenBank/DDBJ databases">
        <title>Reference Genome Resource for the Citrus Pathogen Phytophthora citrophthora.</title>
        <authorList>
            <person name="Moller H."/>
            <person name="Coetzee B."/>
            <person name="Rose L.J."/>
            <person name="Van Niekerk J.M."/>
        </authorList>
    </citation>
    <scope>NUCLEOTIDE SEQUENCE</scope>
    <source>
        <strain evidence="3">STE-U-9442</strain>
    </source>
</reference>
<organism evidence="3 4">
    <name type="scientific">Phytophthora citrophthora</name>
    <dbReference type="NCBI Taxonomy" id="4793"/>
    <lineage>
        <taxon>Eukaryota</taxon>
        <taxon>Sar</taxon>
        <taxon>Stramenopiles</taxon>
        <taxon>Oomycota</taxon>
        <taxon>Peronosporomycetes</taxon>
        <taxon>Peronosporales</taxon>
        <taxon>Peronosporaceae</taxon>
        <taxon>Phytophthora</taxon>
    </lineage>
</organism>
<evidence type="ECO:0000256" key="1">
    <source>
        <dbReference type="SAM" id="MobiDB-lite"/>
    </source>
</evidence>
<gene>
    <name evidence="3" type="ORF">P3T76_000467</name>
</gene>
<feature type="transmembrane region" description="Helical" evidence="2">
    <location>
        <begin position="205"/>
        <end position="227"/>
    </location>
</feature>
<keyword evidence="2" id="KW-1133">Transmembrane helix</keyword>
<sequence>MVSDLRCGDGGVGCVDSICRFCKRFDTAQSSGYLSCTDIPSSDNGADITFKAIVTDDTVAQDSTTDNTIVPLHESDALTLVGTDGICADVALADGQAAGGIGVVLDTINCPEGTASGCVGNEGCRYCMRFPTNTSEYLEYCAVINSTSVAYPLSGISAPSGDGSIILADVGSMSTLSADADTAISTETSSTYSKSTIFGESGPTLWIAVGAAAFAVVAVVGFAALGLKRTVGSLKRRNARSSEKEKVTPDAENRPSVLTTSNIGEPGIISDV</sequence>
<proteinExistence type="predicted"/>
<comment type="caution">
    <text evidence="3">The sequence shown here is derived from an EMBL/GenBank/DDBJ whole genome shotgun (WGS) entry which is preliminary data.</text>
</comment>
<keyword evidence="4" id="KW-1185">Reference proteome</keyword>
<keyword evidence="2" id="KW-0812">Transmembrane</keyword>
<dbReference type="EMBL" id="JASMQC010000001">
    <property type="protein sequence ID" value="KAK1948177.1"/>
    <property type="molecule type" value="Genomic_DNA"/>
</dbReference>
<feature type="region of interest" description="Disordered" evidence="1">
    <location>
        <begin position="236"/>
        <end position="272"/>
    </location>
</feature>
<name>A0AAD9H095_9STRA</name>
<dbReference type="AlphaFoldDB" id="A0AAD9H095"/>
<feature type="compositionally biased region" description="Basic and acidic residues" evidence="1">
    <location>
        <begin position="240"/>
        <end position="253"/>
    </location>
</feature>
<protein>
    <submittedName>
        <fullName evidence="3">Uncharacterized protein</fullName>
    </submittedName>
</protein>
<keyword evidence="2" id="KW-0472">Membrane</keyword>
<dbReference type="Proteomes" id="UP001259832">
    <property type="component" value="Unassembled WGS sequence"/>
</dbReference>
<evidence type="ECO:0000313" key="3">
    <source>
        <dbReference type="EMBL" id="KAK1948177.1"/>
    </source>
</evidence>
<evidence type="ECO:0000256" key="2">
    <source>
        <dbReference type="SAM" id="Phobius"/>
    </source>
</evidence>
<evidence type="ECO:0000313" key="4">
    <source>
        <dbReference type="Proteomes" id="UP001259832"/>
    </source>
</evidence>
<accession>A0AAD9H095</accession>